<dbReference type="GO" id="GO:0042302">
    <property type="term" value="F:structural constituent of cuticle"/>
    <property type="evidence" value="ECO:0007669"/>
    <property type="project" value="UniProtKB-UniRule"/>
</dbReference>
<comment type="caution">
    <text evidence="5">The sequence shown here is derived from an EMBL/GenBank/DDBJ whole genome shotgun (WGS) entry which is preliminary data.</text>
</comment>
<feature type="compositionally biased region" description="Basic and acidic residues" evidence="3">
    <location>
        <begin position="81"/>
        <end position="90"/>
    </location>
</feature>
<keyword evidence="1 2" id="KW-0193">Cuticle</keyword>
<dbReference type="PROSITE" id="PS51155">
    <property type="entry name" value="CHIT_BIND_RR_2"/>
    <property type="match status" value="2"/>
</dbReference>
<protein>
    <submittedName>
        <fullName evidence="5">Uncharacterized protein</fullName>
    </submittedName>
</protein>
<dbReference type="PANTHER" id="PTHR12236">
    <property type="entry name" value="STRUCTURAL CONTITUENT OF CUTICLE"/>
    <property type="match status" value="1"/>
</dbReference>
<evidence type="ECO:0000256" key="3">
    <source>
        <dbReference type="SAM" id="MobiDB-lite"/>
    </source>
</evidence>
<feature type="signal peptide" evidence="4">
    <location>
        <begin position="1"/>
        <end position="16"/>
    </location>
</feature>
<feature type="compositionally biased region" description="Basic and acidic residues" evidence="3">
    <location>
        <begin position="388"/>
        <end position="402"/>
    </location>
</feature>
<dbReference type="Proteomes" id="UP001292094">
    <property type="component" value="Unassembled WGS sequence"/>
</dbReference>
<dbReference type="EMBL" id="JAWZYT010000293">
    <property type="protein sequence ID" value="KAK4325237.1"/>
    <property type="molecule type" value="Genomic_DNA"/>
</dbReference>
<organism evidence="5 6">
    <name type="scientific">Petrolisthes manimaculis</name>
    <dbReference type="NCBI Taxonomy" id="1843537"/>
    <lineage>
        <taxon>Eukaryota</taxon>
        <taxon>Metazoa</taxon>
        <taxon>Ecdysozoa</taxon>
        <taxon>Arthropoda</taxon>
        <taxon>Crustacea</taxon>
        <taxon>Multicrustacea</taxon>
        <taxon>Malacostraca</taxon>
        <taxon>Eumalacostraca</taxon>
        <taxon>Eucarida</taxon>
        <taxon>Decapoda</taxon>
        <taxon>Pleocyemata</taxon>
        <taxon>Anomura</taxon>
        <taxon>Galatheoidea</taxon>
        <taxon>Porcellanidae</taxon>
        <taxon>Petrolisthes</taxon>
    </lineage>
</organism>
<evidence type="ECO:0000256" key="2">
    <source>
        <dbReference type="PROSITE-ProRule" id="PRU00497"/>
    </source>
</evidence>
<feature type="region of interest" description="Disordered" evidence="3">
    <location>
        <begin position="376"/>
        <end position="441"/>
    </location>
</feature>
<dbReference type="AlphaFoldDB" id="A0AAE1QH56"/>
<dbReference type="InterPro" id="IPR000618">
    <property type="entry name" value="Insect_cuticle"/>
</dbReference>
<evidence type="ECO:0000256" key="4">
    <source>
        <dbReference type="SAM" id="SignalP"/>
    </source>
</evidence>
<proteinExistence type="predicted"/>
<evidence type="ECO:0000313" key="5">
    <source>
        <dbReference type="EMBL" id="KAK4325237.1"/>
    </source>
</evidence>
<sequence length="441" mass="52826">MLHKVVLVALVASVVADKRPRYDPDPYDPDSYEPDRYNPDPYDPDSYEPDRYNPDPYDPDSYEPDRYNPDPYDPDSYEPDPYDHSDEYDHSHEDYPKYHFDWKVKDHYNDFGHKEYRDGYDTEGEYYVLLPDGRRQTVTYYVKKGSGFVADVKYDPKDPIYPSSGEYRKYKPTYDSDEYEPPYPKRPTYPSREYNRRTANIFDGMMWNIQQNRRHLMFYTCDLIYFALTSCVQISTPTFALVVLVALVASVVADKRPRYDPDPYDPDSYEPDRYNPDPYDPDSYEPDRYNPDPYDPDSYEPDPYDHSDEYDHSHEDYPKYHFDWKVKDHYNDFGHKEYRDGYDTEGEYYVLLPDGRRQTVTYYVKKGSGFVADVKYDPKDPIYPSSGEYRKYKPTYDSDEYKPTYYKPPTYPIDPTYPSSGEYKRYKPTYDSDEYEPPYDN</sequence>
<keyword evidence="6" id="KW-1185">Reference proteome</keyword>
<gene>
    <name evidence="5" type="ORF">Pmani_004196</name>
</gene>
<feature type="region of interest" description="Disordered" evidence="3">
    <location>
        <begin position="171"/>
        <end position="190"/>
    </location>
</feature>
<dbReference type="GO" id="GO:0031012">
    <property type="term" value="C:extracellular matrix"/>
    <property type="evidence" value="ECO:0007669"/>
    <property type="project" value="TreeGrafter"/>
</dbReference>
<dbReference type="InterPro" id="IPR051217">
    <property type="entry name" value="Insect_Cuticle_Struc_Prot"/>
</dbReference>
<dbReference type="PANTHER" id="PTHR12236:SF79">
    <property type="entry name" value="CUTICULAR PROTEIN 50CB-RELATED"/>
    <property type="match status" value="1"/>
</dbReference>
<name>A0AAE1QH56_9EUCA</name>
<feature type="compositionally biased region" description="Low complexity" evidence="3">
    <location>
        <begin position="403"/>
        <end position="418"/>
    </location>
</feature>
<accession>A0AAE1QH56</accession>
<feature type="compositionally biased region" description="Acidic residues" evidence="3">
    <location>
        <begin position="431"/>
        <end position="441"/>
    </location>
</feature>
<dbReference type="Pfam" id="PF00379">
    <property type="entry name" value="Chitin_bind_4"/>
    <property type="match status" value="2"/>
</dbReference>
<feature type="compositionally biased region" description="Basic and acidic residues" evidence="3">
    <location>
        <begin position="303"/>
        <end position="312"/>
    </location>
</feature>
<feature type="region of interest" description="Disordered" evidence="3">
    <location>
        <begin position="256"/>
        <end position="312"/>
    </location>
</feature>
<feature type="region of interest" description="Disordered" evidence="3">
    <location>
        <begin position="15"/>
        <end position="90"/>
    </location>
</feature>
<evidence type="ECO:0000313" key="6">
    <source>
        <dbReference type="Proteomes" id="UP001292094"/>
    </source>
</evidence>
<evidence type="ECO:0000256" key="1">
    <source>
        <dbReference type="ARBA" id="ARBA00022460"/>
    </source>
</evidence>
<dbReference type="GO" id="GO:0005615">
    <property type="term" value="C:extracellular space"/>
    <property type="evidence" value="ECO:0007669"/>
    <property type="project" value="TreeGrafter"/>
</dbReference>
<feature type="chain" id="PRO_5042005189" evidence="4">
    <location>
        <begin position="17"/>
        <end position="441"/>
    </location>
</feature>
<keyword evidence="4" id="KW-0732">Signal</keyword>
<reference evidence="5" key="1">
    <citation type="submission" date="2023-11" db="EMBL/GenBank/DDBJ databases">
        <title>Genome assemblies of two species of porcelain crab, Petrolisthes cinctipes and Petrolisthes manimaculis (Anomura: Porcellanidae).</title>
        <authorList>
            <person name="Angst P."/>
        </authorList>
    </citation>
    <scope>NUCLEOTIDE SEQUENCE</scope>
    <source>
        <strain evidence="5">PB745_02</strain>
        <tissue evidence="5">Gill</tissue>
    </source>
</reference>